<evidence type="ECO:0008006" key="4">
    <source>
        <dbReference type="Google" id="ProtNLM"/>
    </source>
</evidence>
<keyword evidence="1" id="KW-0233">DNA recombination</keyword>
<reference evidence="3" key="1">
    <citation type="journal article" date="2019" name="Int. J. Syst. Evol. Microbiol.">
        <title>The Global Catalogue of Microorganisms (GCM) 10K type strain sequencing project: providing services to taxonomists for standard genome sequencing and annotation.</title>
        <authorList>
            <consortium name="The Broad Institute Genomics Platform"/>
            <consortium name="The Broad Institute Genome Sequencing Center for Infectious Disease"/>
            <person name="Wu L."/>
            <person name="Ma J."/>
        </authorList>
    </citation>
    <scope>NUCLEOTIDE SEQUENCE [LARGE SCALE GENOMIC DNA]</scope>
    <source>
        <strain evidence="3">CGMCC 4.7677</strain>
    </source>
</reference>
<dbReference type="InterPro" id="IPR011010">
    <property type="entry name" value="DNA_brk_join_enz"/>
</dbReference>
<keyword evidence="3" id="KW-1185">Reference proteome</keyword>
<proteinExistence type="predicted"/>
<dbReference type="InterPro" id="IPR013762">
    <property type="entry name" value="Integrase-like_cat_sf"/>
</dbReference>
<dbReference type="Proteomes" id="UP000605897">
    <property type="component" value="Unassembled WGS sequence"/>
</dbReference>
<evidence type="ECO:0000313" key="2">
    <source>
        <dbReference type="EMBL" id="GHE97294.1"/>
    </source>
</evidence>
<name>A0ABQ3J1A8_9PSEU</name>
<sequence length="68" mass="7401">MLAGPLGKRPYDLRHAAVSTWLNGGVEATRVAKWAGHSLSVLLRVYAKCLDGGEQAARDRVQRALEGR</sequence>
<dbReference type="SUPFAM" id="SSF56349">
    <property type="entry name" value="DNA breaking-rejoining enzymes"/>
    <property type="match status" value="1"/>
</dbReference>
<comment type="caution">
    <text evidence="2">The sequence shown here is derived from an EMBL/GenBank/DDBJ whole genome shotgun (WGS) entry which is preliminary data.</text>
</comment>
<dbReference type="EMBL" id="BNAU01000003">
    <property type="protein sequence ID" value="GHE97294.1"/>
    <property type="molecule type" value="Genomic_DNA"/>
</dbReference>
<accession>A0ABQ3J1A8</accession>
<evidence type="ECO:0000313" key="3">
    <source>
        <dbReference type="Proteomes" id="UP000605897"/>
    </source>
</evidence>
<evidence type="ECO:0000256" key="1">
    <source>
        <dbReference type="ARBA" id="ARBA00023172"/>
    </source>
</evidence>
<organism evidence="2 3">
    <name type="scientific">Amycolatopsis deserti</name>
    <dbReference type="NCBI Taxonomy" id="185696"/>
    <lineage>
        <taxon>Bacteria</taxon>
        <taxon>Bacillati</taxon>
        <taxon>Actinomycetota</taxon>
        <taxon>Actinomycetes</taxon>
        <taxon>Pseudonocardiales</taxon>
        <taxon>Pseudonocardiaceae</taxon>
        <taxon>Amycolatopsis</taxon>
    </lineage>
</organism>
<dbReference type="Gene3D" id="1.10.443.10">
    <property type="entry name" value="Intergrase catalytic core"/>
    <property type="match status" value="1"/>
</dbReference>
<protein>
    <recommendedName>
        <fullName evidence="4">Integrase</fullName>
    </recommendedName>
</protein>
<gene>
    <name evidence="2" type="ORF">GCM10017786_32490</name>
</gene>